<reference evidence="5" key="1">
    <citation type="submission" date="2017-09" db="EMBL/GenBank/DDBJ databases">
        <title>Bacterial strain isolated from the female urinary microbiota.</title>
        <authorList>
            <person name="Thomas-White K."/>
            <person name="Kumar N."/>
            <person name="Forster S."/>
            <person name="Putonti C."/>
            <person name="Lawley T."/>
            <person name="Wolfe A.J."/>
        </authorList>
    </citation>
    <scope>NUCLEOTIDE SEQUENCE [LARGE SCALE GENOMIC DNA]</scope>
    <source>
        <strain evidence="5">UMB0959</strain>
    </source>
</reference>
<evidence type="ECO:0000256" key="2">
    <source>
        <dbReference type="ARBA" id="ARBA00023163"/>
    </source>
</evidence>
<keyword evidence="5" id="KW-1185">Reference proteome</keyword>
<dbReference type="KEGG" id="nmy:CJ229_005405"/>
<gene>
    <name evidence="4" type="ORF">CJ229_005405</name>
</gene>
<dbReference type="PANTHER" id="PTHR30185">
    <property type="entry name" value="CRYPTIC BETA-GLUCOSIDE BGL OPERON ANTITERMINATOR"/>
    <property type="match status" value="1"/>
</dbReference>
<keyword evidence="1" id="KW-0805">Transcription regulation</keyword>
<evidence type="ECO:0000259" key="3">
    <source>
        <dbReference type="Pfam" id="PF05043"/>
    </source>
</evidence>
<evidence type="ECO:0000313" key="5">
    <source>
        <dbReference type="Proteomes" id="UP000243626"/>
    </source>
</evidence>
<dbReference type="InterPro" id="IPR050661">
    <property type="entry name" value="BglG_antiterminators"/>
</dbReference>
<name>A0AAF0YGY6_9STAP</name>
<feature type="domain" description="Mga helix-turn-helix" evidence="3">
    <location>
        <begin position="79"/>
        <end position="159"/>
    </location>
</feature>
<dbReference type="PANTHER" id="PTHR30185:SF18">
    <property type="entry name" value="TRANSCRIPTIONAL REGULATOR MTLR"/>
    <property type="match status" value="1"/>
</dbReference>
<dbReference type="Gene3D" id="1.10.10.10">
    <property type="entry name" value="Winged helix-like DNA-binding domain superfamily/Winged helix DNA-binding domain"/>
    <property type="match status" value="1"/>
</dbReference>
<dbReference type="Proteomes" id="UP000243626">
    <property type="component" value="Chromosome"/>
</dbReference>
<dbReference type="InterPro" id="IPR036388">
    <property type="entry name" value="WH-like_DNA-bd_sf"/>
</dbReference>
<dbReference type="EMBL" id="CP136964">
    <property type="protein sequence ID" value="WOS95538.1"/>
    <property type="molecule type" value="Genomic_DNA"/>
</dbReference>
<protein>
    <submittedName>
        <fullName evidence="4">Helix-turn-helix domain-containing protein</fullName>
    </submittedName>
</protein>
<dbReference type="RefSeq" id="WP_317846521.1">
    <property type="nucleotide sequence ID" value="NZ_CP136964.1"/>
</dbReference>
<evidence type="ECO:0000256" key="1">
    <source>
        <dbReference type="ARBA" id="ARBA00023015"/>
    </source>
</evidence>
<keyword evidence="2" id="KW-0804">Transcription</keyword>
<dbReference type="Gene3D" id="3.40.50.2300">
    <property type="match status" value="1"/>
</dbReference>
<organism evidence="4 5">
    <name type="scientific">Nosocomiicoccus massiliensis</name>
    <dbReference type="NCBI Taxonomy" id="1232430"/>
    <lineage>
        <taxon>Bacteria</taxon>
        <taxon>Bacillati</taxon>
        <taxon>Bacillota</taxon>
        <taxon>Bacilli</taxon>
        <taxon>Bacillales</taxon>
        <taxon>Staphylococcaceae</taxon>
        <taxon>Nosocomiicoccus</taxon>
    </lineage>
</organism>
<dbReference type="AlphaFoldDB" id="A0AAF0YGY6"/>
<accession>A0AAF0YGY6</accession>
<evidence type="ECO:0000313" key="4">
    <source>
        <dbReference type="EMBL" id="WOS95538.1"/>
    </source>
</evidence>
<dbReference type="Pfam" id="PF05043">
    <property type="entry name" value="Mga"/>
    <property type="match status" value="1"/>
</dbReference>
<dbReference type="InterPro" id="IPR007737">
    <property type="entry name" value="Mga_HTH"/>
</dbReference>
<sequence length="498" mass="58700">MKRSLPSLLLRELKAVEFLNCLNDSQSVSIQEISEVLNCSLITSNNTLKSIEEKYPYIKLIYSQNTINIKFDLDANMITFYRDIFKQSLSAHILKTIFLNGQITSEVLSKALYVSTSTLKRKIQDLNDTLLLDFNIKISCSPHSFVGKEIDIRRFFINFLNEQDLYETWNFIKLPKNTLKLFIKKASSLFNLDVDLSRDWFLTILFAINYTRVKQGFFINNDIKQFYCIPQNEIDELIHHLKPIANQSELFLSVNESLDILSPYLVNPYYSTYSELADQRLIIDEVEYNYSNIVRLVNKFSDKFSLKIHDYEHIILELYNSLIFSNVKNYSECILYNKYHSTLTLFKTEFPQIYQYLELEFEKLVIDTFKRNDSGLVLHMIYSFIINWRYLFKDFYSKRENVKVTVISDTEYNHDQWLVEILEKNLIDQAKIYKYPFNSFDINNLESLSSDIIVTNFPIDAIDGKQIVLINNVPTIEDISNINKLVEYLSYKSISVDF</sequence>
<proteinExistence type="predicted"/>